<sequence length="62" mass="6798">MPSDDANTAPENGRKNGDSMAPPPSIPNTMKRWLVRNFTAPDGLQMEEVPMPELGPNHVLVK</sequence>
<feature type="compositionally biased region" description="Polar residues" evidence="1">
    <location>
        <begin position="1"/>
        <end position="10"/>
    </location>
</feature>
<evidence type="ECO:0000313" key="3">
    <source>
        <dbReference type="Proteomes" id="UP000183809"/>
    </source>
</evidence>
<evidence type="ECO:0000313" key="2">
    <source>
        <dbReference type="EMBL" id="OJD33307.1"/>
    </source>
</evidence>
<comment type="caution">
    <text evidence="2">The sequence shown here is derived from an EMBL/GenBank/DDBJ whole genome shotgun (WGS) entry which is preliminary data.</text>
</comment>
<dbReference type="GeneID" id="31014585"/>
<dbReference type="EMBL" id="MNUE01000031">
    <property type="protein sequence ID" value="OJD33307.1"/>
    <property type="molecule type" value="Genomic_DNA"/>
</dbReference>
<dbReference type="Proteomes" id="UP000183809">
    <property type="component" value="Unassembled WGS sequence"/>
</dbReference>
<feature type="region of interest" description="Disordered" evidence="1">
    <location>
        <begin position="1"/>
        <end position="31"/>
    </location>
</feature>
<name>A0A1J9RL48_9PEZI</name>
<evidence type="ECO:0000256" key="1">
    <source>
        <dbReference type="SAM" id="MobiDB-lite"/>
    </source>
</evidence>
<accession>A0A1J9RL48</accession>
<dbReference type="RefSeq" id="XP_020129567.1">
    <property type="nucleotide sequence ID" value="XM_020274324.1"/>
</dbReference>
<dbReference type="InterPro" id="IPR011032">
    <property type="entry name" value="GroES-like_sf"/>
</dbReference>
<keyword evidence="3" id="KW-1185">Reference proteome</keyword>
<dbReference type="SUPFAM" id="SSF50129">
    <property type="entry name" value="GroES-like"/>
    <property type="match status" value="1"/>
</dbReference>
<protein>
    <submittedName>
        <fullName evidence="2">L-threonine 3-dehydrogenase</fullName>
    </submittedName>
</protein>
<dbReference type="Gene3D" id="3.90.180.10">
    <property type="entry name" value="Medium-chain alcohol dehydrogenases, catalytic domain"/>
    <property type="match status" value="1"/>
</dbReference>
<gene>
    <name evidence="2" type="ORF">BKCO1_3100049</name>
</gene>
<proteinExistence type="predicted"/>
<dbReference type="AlphaFoldDB" id="A0A1J9RL48"/>
<reference evidence="2 3" key="1">
    <citation type="submission" date="2016-10" db="EMBL/GenBank/DDBJ databases">
        <title>Proteomics and genomics reveal pathogen-plant mechanisms compatible with a hemibiotrophic lifestyle of Diplodia corticola.</title>
        <authorList>
            <person name="Fernandes I."/>
            <person name="De Jonge R."/>
            <person name="Van De Peer Y."/>
            <person name="Devreese B."/>
            <person name="Alves A."/>
            <person name="Esteves A.C."/>
        </authorList>
    </citation>
    <scope>NUCLEOTIDE SEQUENCE [LARGE SCALE GENOMIC DNA]</scope>
    <source>
        <strain evidence="2 3">CBS 112549</strain>
    </source>
</reference>
<dbReference type="OrthoDB" id="3941538at2759"/>
<feature type="non-terminal residue" evidence="2">
    <location>
        <position position="62"/>
    </location>
</feature>
<organism evidence="2 3">
    <name type="scientific">Diplodia corticola</name>
    <dbReference type="NCBI Taxonomy" id="236234"/>
    <lineage>
        <taxon>Eukaryota</taxon>
        <taxon>Fungi</taxon>
        <taxon>Dikarya</taxon>
        <taxon>Ascomycota</taxon>
        <taxon>Pezizomycotina</taxon>
        <taxon>Dothideomycetes</taxon>
        <taxon>Dothideomycetes incertae sedis</taxon>
        <taxon>Botryosphaeriales</taxon>
        <taxon>Botryosphaeriaceae</taxon>
        <taxon>Diplodia</taxon>
    </lineage>
</organism>